<dbReference type="GO" id="GO:0016740">
    <property type="term" value="F:transferase activity"/>
    <property type="evidence" value="ECO:0007669"/>
    <property type="project" value="UniProtKB-KW"/>
</dbReference>
<keyword evidence="1" id="KW-0808">Transferase</keyword>
<reference evidence="1 2" key="1">
    <citation type="submission" date="2019-03" db="EMBL/GenBank/DDBJ databases">
        <title>Genomic Encyclopedia of Archaeal and Bacterial Type Strains, Phase II (KMG-II): from individual species to whole genera.</title>
        <authorList>
            <person name="Goeker M."/>
        </authorList>
    </citation>
    <scope>NUCLEOTIDE SEQUENCE [LARGE SCALE GENOMIC DNA]</scope>
    <source>
        <strain evidence="1 2">ATCC 35214</strain>
    </source>
</reference>
<dbReference type="AlphaFoldDB" id="A0A4R7UCP1"/>
<dbReference type="InterPro" id="IPR036113">
    <property type="entry name" value="Asp/Glu-ADT_sf_sub_c"/>
</dbReference>
<dbReference type="EMBL" id="SOCN01000001">
    <property type="protein sequence ID" value="TDV24198.1"/>
    <property type="molecule type" value="Genomic_DNA"/>
</dbReference>
<comment type="caution">
    <text evidence="1">The sequence shown here is derived from an EMBL/GenBank/DDBJ whole genome shotgun (WGS) entry which is preliminary data.</text>
</comment>
<organism evidence="1 2">
    <name type="scientific">Mycoplasmopsis mustelae</name>
    <dbReference type="NCBI Taxonomy" id="171289"/>
    <lineage>
        <taxon>Bacteria</taxon>
        <taxon>Bacillati</taxon>
        <taxon>Mycoplasmatota</taxon>
        <taxon>Mycoplasmoidales</taxon>
        <taxon>Metamycoplasmataceae</taxon>
        <taxon>Mycoplasmopsis</taxon>
    </lineage>
</organism>
<dbReference type="GO" id="GO:0006450">
    <property type="term" value="P:regulation of translational fidelity"/>
    <property type="evidence" value="ECO:0007669"/>
    <property type="project" value="InterPro"/>
</dbReference>
<evidence type="ECO:0000313" key="2">
    <source>
        <dbReference type="Proteomes" id="UP000295757"/>
    </source>
</evidence>
<keyword evidence="2" id="KW-1185">Reference proteome</keyword>
<dbReference type="RefSeq" id="WP_134110255.1">
    <property type="nucleotide sequence ID" value="NZ_SOCN01000001.1"/>
</dbReference>
<proteinExistence type="predicted"/>
<evidence type="ECO:0000313" key="1">
    <source>
        <dbReference type="EMBL" id="TDV24198.1"/>
    </source>
</evidence>
<dbReference type="Pfam" id="PF02686">
    <property type="entry name" value="GatC"/>
    <property type="match status" value="1"/>
</dbReference>
<sequence>MTITKDKLYDIVKTLMFEPTEQVIDEIIENWHELEAKIKFFDNLDLSNVKPMSHIDETFYTDFLREDEYLTEDRIERKQILLNAPSADLEFVTITKVVK</sequence>
<accession>A0A4R7UCP1</accession>
<name>A0A4R7UCP1_9BACT</name>
<dbReference type="OrthoDB" id="401051at2"/>
<dbReference type="SUPFAM" id="SSF141000">
    <property type="entry name" value="Glu-tRNAGln amidotransferase C subunit"/>
    <property type="match status" value="1"/>
</dbReference>
<dbReference type="InterPro" id="IPR003837">
    <property type="entry name" value="GatC"/>
</dbReference>
<gene>
    <name evidence="1" type="ORF">BCF59_0148</name>
</gene>
<dbReference type="Proteomes" id="UP000295757">
    <property type="component" value="Unassembled WGS sequence"/>
</dbReference>
<protein>
    <submittedName>
        <fullName evidence="1">Aspartyl-tRNA(Asn)/glutamyl-tRNA(Gln) amidotransferase subunit C</fullName>
    </submittedName>
</protein>